<evidence type="ECO:0000256" key="2">
    <source>
        <dbReference type="ARBA" id="ARBA00011900"/>
    </source>
</evidence>
<gene>
    <name evidence="8" type="ORF">EI545_15975</name>
</gene>
<dbReference type="GO" id="GO:0003676">
    <property type="term" value="F:nucleic acid binding"/>
    <property type="evidence" value="ECO:0007669"/>
    <property type="project" value="InterPro"/>
</dbReference>
<evidence type="ECO:0000256" key="3">
    <source>
        <dbReference type="ARBA" id="ARBA00022603"/>
    </source>
</evidence>
<dbReference type="InterPro" id="IPR029063">
    <property type="entry name" value="SAM-dependent_MTases_sf"/>
</dbReference>
<sequence length="581" mass="65158">MFPHCSQEIKQLTYSTNAAPANGRRKPATVEVEKLANFGNEVELGAIYTRPEVAEFILDLVGYTADAPLLTYRILEPSFGAGGFLRPIVRRLLASARLEPDGLTVKRLAPAISAVELYKTAYSSTCDEIVSVLQGEGISSQDASTIVSSWLRQGDFLLLEFADDYTHIVGNPPYVRQDQIPDSLIAEYRSRYSTIYDRADLYVPFIERSLDLLQKEGKCGFICADRWMKNKYGQKLREKVANNFSLDVYIDMTNTNAFLSEVSAYPAITVLRRGKPGATRVAANPDLDKTSLAKLCADLTLTGISAATPSAGARKGYKANEPWLLSADHDLTVVRRIEANFPQIEAAGCRIGIGVATGADQAFIGAYDAINVEPSRKLRLVMTKDLFNGSISWRGYGVVNPFGEDGKLVNLSDFPKLAEYLYERSETLRKRHVAAKNPNSWYRTIDRIYSDLYVREKLLIPDIRGTAEFVHEAGHYYPHHNLYYIVSETWDLHALRALLQCGIAKMFVSLYSTKMRGGYLRFQAQNLRRIRLPAWHDIPMDLQQLLTNEGKKPTSSSRTLDAVSSIYQLTKDEVTTLRKFI</sequence>
<keyword evidence="4" id="KW-0808">Transferase</keyword>
<dbReference type="Pfam" id="PF07669">
    <property type="entry name" value="Eco57I"/>
    <property type="match status" value="1"/>
</dbReference>
<comment type="similarity">
    <text evidence="1">Belongs to the N(4)/N(6)-methyltransferase family.</text>
</comment>
<evidence type="ECO:0000313" key="9">
    <source>
        <dbReference type="Proteomes" id="UP000282002"/>
    </source>
</evidence>
<dbReference type="Proteomes" id="UP000282002">
    <property type="component" value="Chromosome"/>
</dbReference>
<dbReference type="InterPro" id="IPR011639">
    <property type="entry name" value="MethylTrfase_TaqI-like_dom"/>
</dbReference>
<dbReference type="EC" id="2.1.1.72" evidence="2"/>
<dbReference type="InterPro" id="IPR050953">
    <property type="entry name" value="N4_N6_ade-DNA_methylase"/>
</dbReference>
<evidence type="ECO:0000259" key="7">
    <source>
        <dbReference type="Pfam" id="PF07669"/>
    </source>
</evidence>
<dbReference type="PROSITE" id="PS00092">
    <property type="entry name" value="N6_MTASE"/>
    <property type="match status" value="1"/>
</dbReference>
<keyword evidence="3 8" id="KW-0489">Methyltransferase</keyword>
<evidence type="ECO:0000256" key="6">
    <source>
        <dbReference type="ARBA" id="ARBA00047942"/>
    </source>
</evidence>
<dbReference type="InterPro" id="IPR002052">
    <property type="entry name" value="DNA_methylase_N6_adenine_CS"/>
</dbReference>
<evidence type="ECO:0000256" key="4">
    <source>
        <dbReference type="ARBA" id="ARBA00022679"/>
    </source>
</evidence>
<comment type="catalytic activity">
    <reaction evidence="6">
        <text>a 2'-deoxyadenosine in DNA + S-adenosyl-L-methionine = an N(6)-methyl-2'-deoxyadenosine in DNA + S-adenosyl-L-homocysteine + H(+)</text>
        <dbReference type="Rhea" id="RHEA:15197"/>
        <dbReference type="Rhea" id="RHEA-COMP:12418"/>
        <dbReference type="Rhea" id="RHEA-COMP:12419"/>
        <dbReference type="ChEBI" id="CHEBI:15378"/>
        <dbReference type="ChEBI" id="CHEBI:57856"/>
        <dbReference type="ChEBI" id="CHEBI:59789"/>
        <dbReference type="ChEBI" id="CHEBI:90615"/>
        <dbReference type="ChEBI" id="CHEBI:90616"/>
        <dbReference type="EC" id="2.1.1.72"/>
    </reaction>
</comment>
<evidence type="ECO:0000256" key="5">
    <source>
        <dbReference type="ARBA" id="ARBA00022691"/>
    </source>
</evidence>
<organism evidence="8 9">
    <name type="scientific">Tabrizicola piscis</name>
    <dbReference type="NCBI Taxonomy" id="2494374"/>
    <lineage>
        <taxon>Bacteria</taxon>
        <taxon>Pseudomonadati</taxon>
        <taxon>Pseudomonadota</taxon>
        <taxon>Alphaproteobacteria</taxon>
        <taxon>Rhodobacterales</taxon>
        <taxon>Paracoccaceae</taxon>
        <taxon>Tabrizicola</taxon>
    </lineage>
</organism>
<proteinExistence type="inferred from homology"/>
<evidence type="ECO:0000313" key="8">
    <source>
        <dbReference type="EMBL" id="AZL61227.1"/>
    </source>
</evidence>
<dbReference type="AlphaFoldDB" id="A0A3S8UC79"/>
<protein>
    <recommendedName>
        <fullName evidence="2">site-specific DNA-methyltransferase (adenine-specific)</fullName>
        <ecNumber evidence="2">2.1.1.72</ecNumber>
    </recommendedName>
</protein>
<dbReference type="EMBL" id="CP034328">
    <property type="protein sequence ID" value="AZL61227.1"/>
    <property type="molecule type" value="Genomic_DNA"/>
</dbReference>
<dbReference type="GO" id="GO:0009007">
    <property type="term" value="F:site-specific DNA-methyltransferase (adenine-specific) activity"/>
    <property type="evidence" value="ECO:0007669"/>
    <property type="project" value="UniProtKB-EC"/>
</dbReference>
<evidence type="ECO:0000256" key="1">
    <source>
        <dbReference type="ARBA" id="ARBA00006594"/>
    </source>
</evidence>
<reference evidence="8 9" key="1">
    <citation type="submission" date="2018-12" db="EMBL/GenBank/DDBJ databases">
        <title>Complete genome sequencing of Tabrizicola sp. K13M18.</title>
        <authorList>
            <person name="Bae J.-W."/>
        </authorList>
    </citation>
    <scope>NUCLEOTIDE SEQUENCE [LARGE SCALE GENOMIC DNA]</scope>
    <source>
        <strain evidence="8 9">K13M18</strain>
    </source>
</reference>
<dbReference type="PANTHER" id="PTHR33841">
    <property type="entry name" value="DNA METHYLTRANSFERASE YEEA-RELATED"/>
    <property type="match status" value="1"/>
</dbReference>
<name>A0A3S8UC79_9RHOB</name>
<keyword evidence="5" id="KW-0949">S-adenosyl-L-methionine</keyword>
<dbReference type="GO" id="GO:0006304">
    <property type="term" value="P:DNA modification"/>
    <property type="evidence" value="ECO:0007669"/>
    <property type="project" value="InterPro"/>
</dbReference>
<dbReference type="KEGG" id="taw:EI545_15975"/>
<dbReference type="OrthoDB" id="9806213at2"/>
<dbReference type="PRINTS" id="PR00507">
    <property type="entry name" value="N12N6MTFRASE"/>
</dbReference>
<dbReference type="Gene3D" id="3.40.50.150">
    <property type="entry name" value="Vaccinia Virus protein VP39"/>
    <property type="match status" value="1"/>
</dbReference>
<keyword evidence="9" id="KW-1185">Reference proteome</keyword>
<dbReference type="PANTHER" id="PTHR33841:SF5">
    <property type="entry name" value="DNA METHYLASE (MODIFICATION METHYLASE) (METHYLTRANSFERASE)-RELATED"/>
    <property type="match status" value="1"/>
</dbReference>
<dbReference type="GO" id="GO:0032259">
    <property type="term" value="P:methylation"/>
    <property type="evidence" value="ECO:0007669"/>
    <property type="project" value="UniProtKB-KW"/>
</dbReference>
<feature type="domain" description="Type II methyltransferase M.TaqI-like" evidence="7">
    <location>
        <begin position="153"/>
        <end position="258"/>
    </location>
</feature>
<dbReference type="SUPFAM" id="SSF53335">
    <property type="entry name" value="S-adenosyl-L-methionine-dependent methyltransferases"/>
    <property type="match status" value="1"/>
</dbReference>
<accession>A0A3S8UC79</accession>
<dbReference type="REBASE" id="283236">
    <property type="entry name" value="M.TspM18ORF15975P"/>
</dbReference>